<dbReference type="PANTHER" id="PTHR30273">
    <property type="entry name" value="PERIPLASMIC SIGNAL SENSOR AND SIGMA FACTOR ACTIVATOR FECR-RELATED"/>
    <property type="match status" value="1"/>
</dbReference>
<name>A0A967AZR6_9FLAO</name>
<keyword evidence="5" id="KW-1185">Reference proteome</keyword>
<evidence type="ECO:0000256" key="1">
    <source>
        <dbReference type="SAM" id="Phobius"/>
    </source>
</evidence>
<comment type="caution">
    <text evidence="4">The sequence shown here is derived from an EMBL/GenBank/DDBJ whole genome shotgun (WGS) entry which is preliminary data.</text>
</comment>
<dbReference type="InterPro" id="IPR032508">
    <property type="entry name" value="FecR_C"/>
</dbReference>
<proteinExistence type="predicted"/>
<reference evidence="4" key="1">
    <citation type="submission" date="2019-07" db="EMBL/GenBank/DDBJ databases">
        <authorList>
            <person name="De-Chao Zhang Q."/>
        </authorList>
    </citation>
    <scope>NUCLEOTIDE SEQUENCE</scope>
    <source>
        <strain evidence="4">TP-CH-4</strain>
    </source>
</reference>
<organism evidence="4 5">
    <name type="scientific">Pelagihabitans pacificus</name>
    <dbReference type="NCBI Taxonomy" id="2696054"/>
    <lineage>
        <taxon>Bacteria</taxon>
        <taxon>Pseudomonadati</taxon>
        <taxon>Bacteroidota</taxon>
        <taxon>Flavobacteriia</taxon>
        <taxon>Flavobacteriales</taxon>
        <taxon>Flavobacteriaceae</taxon>
        <taxon>Pelagihabitans</taxon>
    </lineage>
</organism>
<protein>
    <submittedName>
        <fullName evidence="4">DUF4974 domain-containing protein</fullName>
    </submittedName>
</protein>
<dbReference type="PANTHER" id="PTHR30273:SF2">
    <property type="entry name" value="PROTEIN FECR"/>
    <property type="match status" value="1"/>
</dbReference>
<dbReference type="GO" id="GO:0016989">
    <property type="term" value="F:sigma factor antagonist activity"/>
    <property type="evidence" value="ECO:0007669"/>
    <property type="project" value="TreeGrafter"/>
</dbReference>
<evidence type="ECO:0000259" key="2">
    <source>
        <dbReference type="Pfam" id="PF04773"/>
    </source>
</evidence>
<reference evidence="4" key="2">
    <citation type="submission" date="2020-03" db="EMBL/GenBank/DDBJ databases">
        <title>Flavobacteriaceae bacterium strain TP-CH-4, a member of the family Flavobacteriaceae isolated from a deep-sea seamount.</title>
        <authorList>
            <person name="Zhang D.-C."/>
        </authorList>
    </citation>
    <scope>NUCLEOTIDE SEQUENCE</scope>
    <source>
        <strain evidence="4">TP-CH-4</strain>
    </source>
</reference>
<gene>
    <name evidence="4" type="ORF">FK220_014295</name>
</gene>
<dbReference type="PIRSF" id="PIRSF018266">
    <property type="entry name" value="FecR"/>
    <property type="match status" value="1"/>
</dbReference>
<dbReference type="InterPro" id="IPR006860">
    <property type="entry name" value="FecR"/>
</dbReference>
<sequence length="303" mass="34178">MDKDNLIQKWLSDELTVEERKAFEAMEDAAFYEDIVKNAGMFKASNFSTVADFETFKNRAVKPDTPVRKLHWLKPALRIASILVVSFGLYYFLTLNKSIEIQTLAAEKTTIELPDASTVELNALSQISYNKKEWDKKREIQLEGEAFFDVAKGAKFDVVTSQGTVSVLGTEFNVKQRGTYFEVACFEGTVRVVAGKDVKILKVGDNFTSINGEVVSGKNTFESPQWTKNISYFQRIPVSEVIAELERQYNIKVTVENIDADLLFTGGFAHGNLENALLAISEPLGLNYEILKPNKVRFSKREK</sequence>
<evidence type="ECO:0000313" key="5">
    <source>
        <dbReference type="Proteomes" id="UP000707206"/>
    </source>
</evidence>
<dbReference type="Gene3D" id="2.60.120.1440">
    <property type="match status" value="1"/>
</dbReference>
<evidence type="ECO:0000259" key="3">
    <source>
        <dbReference type="Pfam" id="PF16344"/>
    </source>
</evidence>
<feature type="domain" description="Protein FecR C-terminal" evidence="3">
    <location>
        <begin position="232"/>
        <end position="295"/>
    </location>
</feature>
<keyword evidence="1" id="KW-1133">Transmembrane helix</keyword>
<accession>A0A967AZR6</accession>
<dbReference type="Gene3D" id="3.55.50.30">
    <property type="match status" value="1"/>
</dbReference>
<keyword evidence="1" id="KW-0812">Transmembrane</keyword>
<dbReference type="Pfam" id="PF16344">
    <property type="entry name" value="FecR_C"/>
    <property type="match status" value="1"/>
</dbReference>
<feature type="transmembrane region" description="Helical" evidence="1">
    <location>
        <begin position="76"/>
        <end position="93"/>
    </location>
</feature>
<dbReference type="RefSeq" id="WP_152575021.1">
    <property type="nucleotide sequence ID" value="NZ_VIKU02000004.1"/>
</dbReference>
<dbReference type="Proteomes" id="UP000707206">
    <property type="component" value="Unassembled WGS sequence"/>
</dbReference>
<keyword evidence="1" id="KW-0472">Membrane</keyword>
<dbReference type="Pfam" id="PF04773">
    <property type="entry name" value="FecR"/>
    <property type="match status" value="1"/>
</dbReference>
<dbReference type="EMBL" id="VIKU02000004">
    <property type="protein sequence ID" value="NHF60522.1"/>
    <property type="molecule type" value="Genomic_DNA"/>
</dbReference>
<evidence type="ECO:0000313" key="4">
    <source>
        <dbReference type="EMBL" id="NHF60522.1"/>
    </source>
</evidence>
<dbReference type="AlphaFoldDB" id="A0A967AZR6"/>
<feature type="domain" description="FecR protein" evidence="2">
    <location>
        <begin position="101"/>
        <end position="191"/>
    </location>
</feature>
<dbReference type="InterPro" id="IPR012373">
    <property type="entry name" value="Ferrdict_sens_TM"/>
</dbReference>